<reference evidence="3" key="1">
    <citation type="submission" date="2022-10" db="EMBL/GenBank/DDBJ databases">
        <title>Mechanism of multi-heavy metal repair in Cytobacillus Firmus M7.</title>
        <authorList>
            <person name="Li X."/>
            <person name="Yu C."/>
        </authorList>
    </citation>
    <scope>NUCLEOTIDE SEQUENCE</scope>
    <source>
        <strain evidence="3">M7</strain>
    </source>
</reference>
<name>A0AA46SJ83_CYTFI</name>
<dbReference type="CDD" id="cd07012">
    <property type="entry name" value="PBP2_Bug_TTT"/>
    <property type="match status" value="1"/>
</dbReference>
<dbReference type="PANTHER" id="PTHR42928:SF5">
    <property type="entry name" value="BLR1237 PROTEIN"/>
    <property type="match status" value="1"/>
</dbReference>
<dbReference type="Pfam" id="PF03401">
    <property type="entry name" value="TctC"/>
    <property type="match status" value="1"/>
</dbReference>
<dbReference type="AlphaFoldDB" id="A0AA46SJ83"/>
<evidence type="ECO:0000313" key="3">
    <source>
        <dbReference type="EMBL" id="UYG95315.1"/>
    </source>
</evidence>
<dbReference type="PROSITE" id="PS51257">
    <property type="entry name" value="PROKAR_LIPOPROTEIN"/>
    <property type="match status" value="1"/>
</dbReference>
<accession>A0AA46SJ83</accession>
<dbReference type="PANTHER" id="PTHR42928">
    <property type="entry name" value="TRICARBOXYLATE-BINDING PROTEIN"/>
    <property type="match status" value="1"/>
</dbReference>
<dbReference type="PIRSF" id="PIRSF017082">
    <property type="entry name" value="YflP"/>
    <property type="match status" value="1"/>
</dbReference>
<feature type="chain" id="PRO_5041440672" evidence="2">
    <location>
        <begin position="22"/>
        <end position="347"/>
    </location>
</feature>
<dbReference type="InterPro" id="IPR042100">
    <property type="entry name" value="Bug_dom1"/>
</dbReference>
<dbReference type="SUPFAM" id="SSF53850">
    <property type="entry name" value="Periplasmic binding protein-like II"/>
    <property type="match status" value="1"/>
</dbReference>
<proteinExistence type="inferred from homology"/>
<comment type="similarity">
    <text evidence="1">Belongs to the UPF0065 (bug) family.</text>
</comment>
<dbReference type="InterPro" id="IPR005064">
    <property type="entry name" value="BUG"/>
</dbReference>
<dbReference type="Gene3D" id="3.40.190.10">
    <property type="entry name" value="Periplasmic binding protein-like II"/>
    <property type="match status" value="1"/>
</dbReference>
<evidence type="ECO:0000256" key="1">
    <source>
        <dbReference type="ARBA" id="ARBA00006987"/>
    </source>
</evidence>
<dbReference type="Gene3D" id="3.40.190.150">
    <property type="entry name" value="Bordetella uptake gene, domain 1"/>
    <property type="match status" value="1"/>
</dbReference>
<feature type="signal peptide" evidence="2">
    <location>
        <begin position="1"/>
        <end position="21"/>
    </location>
</feature>
<gene>
    <name evidence="3" type="ORF">OD459_24580</name>
</gene>
<dbReference type="RefSeq" id="WP_263599583.1">
    <property type="nucleotide sequence ID" value="NZ_CP107027.1"/>
</dbReference>
<dbReference type="Proteomes" id="UP001163104">
    <property type="component" value="Chromosome"/>
</dbReference>
<keyword evidence="2" id="KW-0732">Signal</keyword>
<evidence type="ECO:0000256" key="2">
    <source>
        <dbReference type="SAM" id="SignalP"/>
    </source>
</evidence>
<dbReference type="EMBL" id="CP107027">
    <property type="protein sequence ID" value="UYG95315.1"/>
    <property type="molecule type" value="Genomic_DNA"/>
</dbReference>
<evidence type="ECO:0000313" key="4">
    <source>
        <dbReference type="Proteomes" id="UP001163104"/>
    </source>
</evidence>
<protein>
    <submittedName>
        <fullName evidence="3">Tripartite tricarboxylate transporter substrate binding protein</fullName>
    </submittedName>
</protein>
<sequence>MKLKMMFLILFSVVLILSACAGNQSNQKASGNSKEADNNYPSQPIEIIVGFGEGGGTDTMARTLQPILQKELGESIAVRNMPGASSALALEYVNEQESDGHTILFQTDLVRVFPTMGMTDLTYKDFEQIGIGAMGIANFTVKDNSSLKTFDDVVQLLKDGNAKVGVAAIGDPWHLTLEIVNSVVGGDAEIITYDSGSNAAMAAMKGEVDFSISGVNEVVDLLRAGDLRSLAVMDNKAFEVDGLESIPPVTEFVSDLEKYVPEGTWWGPAVKRGTPEEIVTKIREAYNKAISSDEFKEFTKKRAIVLTDIEDSQEYTKQITEKTSWLLWDIGVGKRSPEEVGISRPKE</sequence>
<organism evidence="3 4">
    <name type="scientific">Cytobacillus firmus</name>
    <name type="common">Bacillus firmus</name>
    <dbReference type="NCBI Taxonomy" id="1399"/>
    <lineage>
        <taxon>Bacteria</taxon>
        <taxon>Bacillati</taxon>
        <taxon>Bacillota</taxon>
        <taxon>Bacilli</taxon>
        <taxon>Bacillales</taxon>
        <taxon>Bacillaceae</taxon>
        <taxon>Cytobacillus</taxon>
    </lineage>
</organism>